<keyword evidence="6" id="KW-1185">Reference proteome</keyword>
<evidence type="ECO:0000313" key="6">
    <source>
        <dbReference type="Proteomes" id="UP000588098"/>
    </source>
</evidence>
<dbReference type="RefSeq" id="WP_184568741.1">
    <property type="nucleotide sequence ID" value="NZ_JACHJL010000001.1"/>
</dbReference>
<dbReference type="InterPro" id="IPR000192">
    <property type="entry name" value="Aminotrans_V_dom"/>
</dbReference>
<comment type="caution">
    <text evidence="5">The sequence shown here is derived from an EMBL/GenBank/DDBJ whole genome shotgun (WGS) entry which is preliminary data.</text>
</comment>
<evidence type="ECO:0000256" key="3">
    <source>
        <dbReference type="SAM" id="SignalP"/>
    </source>
</evidence>
<evidence type="ECO:0000259" key="4">
    <source>
        <dbReference type="Pfam" id="PF00266"/>
    </source>
</evidence>
<dbReference type="GO" id="GO:0016829">
    <property type="term" value="F:lyase activity"/>
    <property type="evidence" value="ECO:0007669"/>
    <property type="project" value="UniProtKB-KW"/>
</dbReference>
<evidence type="ECO:0000313" key="5">
    <source>
        <dbReference type="EMBL" id="MBB5933428.1"/>
    </source>
</evidence>
<dbReference type="EMBL" id="JACHJL010000001">
    <property type="protein sequence ID" value="MBB5933428.1"/>
    <property type="molecule type" value="Genomic_DNA"/>
</dbReference>
<accession>A0A7W9Q4F2</accession>
<protein>
    <submittedName>
        <fullName evidence="5">Selenocysteine lyase/cysteine desulfurase</fullName>
    </submittedName>
</protein>
<dbReference type="Pfam" id="PF00266">
    <property type="entry name" value="Aminotran_5"/>
    <property type="match status" value="1"/>
</dbReference>
<feature type="signal peptide" evidence="3">
    <location>
        <begin position="1"/>
        <end position="22"/>
    </location>
</feature>
<comment type="cofactor">
    <cofactor evidence="1">
        <name>pyridoxal 5'-phosphate</name>
        <dbReference type="ChEBI" id="CHEBI:597326"/>
    </cofactor>
</comment>
<feature type="chain" id="PRO_5031250253" evidence="3">
    <location>
        <begin position="23"/>
        <end position="502"/>
    </location>
</feature>
<dbReference type="InterPro" id="IPR015422">
    <property type="entry name" value="PyrdxlP-dep_Trfase_small"/>
</dbReference>
<dbReference type="Gene3D" id="3.90.1150.10">
    <property type="entry name" value="Aspartate Aminotransferase, domain 1"/>
    <property type="match status" value="1"/>
</dbReference>
<keyword evidence="5" id="KW-0456">Lyase</keyword>
<proteinExistence type="predicted"/>
<evidence type="ECO:0000256" key="2">
    <source>
        <dbReference type="ARBA" id="ARBA00022898"/>
    </source>
</evidence>
<dbReference type="InterPro" id="IPR015421">
    <property type="entry name" value="PyrdxlP-dep_Trfase_major"/>
</dbReference>
<name>A0A7W9Q4F2_9ACTN</name>
<evidence type="ECO:0000256" key="1">
    <source>
        <dbReference type="ARBA" id="ARBA00001933"/>
    </source>
</evidence>
<dbReference type="Gene3D" id="3.40.640.10">
    <property type="entry name" value="Type I PLP-dependent aspartate aminotransferase-like (Major domain)"/>
    <property type="match status" value="1"/>
</dbReference>
<dbReference type="InterPro" id="IPR015424">
    <property type="entry name" value="PyrdxlP-dep_Trfase"/>
</dbReference>
<dbReference type="SUPFAM" id="SSF53383">
    <property type="entry name" value="PLP-dependent transferases"/>
    <property type="match status" value="1"/>
</dbReference>
<dbReference type="AlphaFoldDB" id="A0A7W9Q4F2"/>
<gene>
    <name evidence="5" type="ORF">FHS42_000446</name>
</gene>
<dbReference type="Proteomes" id="UP000588098">
    <property type="component" value="Unassembled WGS sequence"/>
</dbReference>
<feature type="domain" description="Aminotransferase class V" evidence="4">
    <location>
        <begin position="75"/>
        <end position="470"/>
    </location>
</feature>
<organism evidence="5 6">
    <name type="scientific">Streptomyces zagrosensis</name>
    <dbReference type="NCBI Taxonomy" id="1042984"/>
    <lineage>
        <taxon>Bacteria</taxon>
        <taxon>Bacillati</taxon>
        <taxon>Actinomycetota</taxon>
        <taxon>Actinomycetes</taxon>
        <taxon>Kitasatosporales</taxon>
        <taxon>Streptomycetaceae</taxon>
        <taxon>Streptomyces</taxon>
    </lineage>
</organism>
<sequence length="502" mass="52066">MSTHPSATAPATALAASAPAHAAAGGAPAVAASAGGAAPSDPACALATTAAPLPVLGADVRVPLVTGGEVTYAALDYAASAPALRRVWDDVAAYAPYYGSVHRGAGYLSQLSTDLFETSRADVAAFLGCRADDQVIFTRSTTDSLNLLAAVLPTGTRVFVFETEHHASLLPWERREGVQVSYLSAPRSPGEAVQTLERALAEQQRDATPALVCVTGASNVTGELWPVRELAQAAHAHGARIVLDAAQLAPHHPVSVAELDVDWIAFSGHKLYAPFGSGVLAGRSDWLREAEPYLAGGGASRTVARRVDGGVDVEWHTTAARHEAGSPNVIGVYAIAAACKALTEAGFDTLVAREQQLIAKVRDGLADVPQVRVLSLFGDDAPRVGVLSFVVDGWNSSHFAAALSAEYGIGVRDGLFCAHPLVRTLLGGEQTEPGECGAPEQANGPGGAGSLNAIRVSFGAGTPDEHVERFVRAVRELVQDGARWSYRTEDGRCVPDRGAAAA</sequence>
<dbReference type="PANTHER" id="PTHR43586:SF8">
    <property type="entry name" value="CYSTEINE DESULFURASE 1, CHLOROPLASTIC"/>
    <property type="match status" value="1"/>
</dbReference>
<reference evidence="5 6" key="1">
    <citation type="submission" date="2020-08" db="EMBL/GenBank/DDBJ databases">
        <title>Genomic Encyclopedia of Type Strains, Phase III (KMG-III): the genomes of soil and plant-associated and newly described type strains.</title>
        <authorList>
            <person name="Whitman W."/>
        </authorList>
    </citation>
    <scope>NUCLEOTIDE SEQUENCE [LARGE SCALE GENOMIC DNA]</scope>
    <source>
        <strain evidence="5 6">CECT 8305</strain>
    </source>
</reference>
<keyword evidence="2" id="KW-0663">Pyridoxal phosphate</keyword>
<dbReference type="PANTHER" id="PTHR43586">
    <property type="entry name" value="CYSTEINE DESULFURASE"/>
    <property type="match status" value="1"/>
</dbReference>
<keyword evidence="3" id="KW-0732">Signal</keyword>